<organism evidence="1 2">
    <name type="scientific">Scutellospora calospora</name>
    <dbReference type="NCBI Taxonomy" id="85575"/>
    <lineage>
        <taxon>Eukaryota</taxon>
        <taxon>Fungi</taxon>
        <taxon>Fungi incertae sedis</taxon>
        <taxon>Mucoromycota</taxon>
        <taxon>Glomeromycotina</taxon>
        <taxon>Glomeromycetes</taxon>
        <taxon>Diversisporales</taxon>
        <taxon>Gigasporaceae</taxon>
        <taxon>Scutellospora</taxon>
    </lineage>
</organism>
<protein>
    <submittedName>
        <fullName evidence="1">706_t:CDS:1</fullName>
    </submittedName>
</protein>
<name>A0ACA9MZB3_9GLOM</name>
<gene>
    <name evidence="1" type="ORF">SCALOS_LOCUS7582</name>
</gene>
<reference evidence="1" key="1">
    <citation type="submission" date="2021-06" db="EMBL/GenBank/DDBJ databases">
        <authorList>
            <person name="Kallberg Y."/>
            <person name="Tangrot J."/>
            <person name="Rosling A."/>
        </authorList>
    </citation>
    <scope>NUCLEOTIDE SEQUENCE</scope>
    <source>
        <strain evidence="1">AU212A</strain>
    </source>
</reference>
<feature type="non-terminal residue" evidence="1">
    <location>
        <position position="45"/>
    </location>
</feature>
<accession>A0ACA9MZB3</accession>
<sequence length="45" mass="5017">MSTLLEGAMIRSVIVKLFVQSTVPEQEKINAVEVKIVENEVMAEI</sequence>
<comment type="caution">
    <text evidence="1">The sequence shown here is derived from an EMBL/GenBank/DDBJ whole genome shotgun (WGS) entry which is preliminary data.</text>
</comment>
<evidence type="ECO:0000313" key="1">
    <source>
        <dbReference type="EMBL" id="CAG8618963.1"/>
    </source>
</evidence>
<evidence type="ECO:0000313" key="2">
    <source>
        <dbReference type="Proteomes" id="UP000789860"/>
    </source>
</evidence>
<dbReference type="Proteomes" id="UP000789860">
    <property type="component" value="Unassembled WGS sequence"/>
</dbReference>
<proteinExistence type="predicted"/>
<dbReference type="EMBL" id="CAJVPM010017267">
    <property type="protein sequence ID" value="CAG8618963.1"/>
    <property type="molecule type" value="Genomic_DNA"/>
</dbReference>
<keyword evidence="2" id="KW-1185">Reference proteome</keyword>